<proteinExistence type="predicted"/>
<protein>
    <recommendedName>
        <fullName evidence="8">4Fe-4S ferredoxin-type domain-containing protein</fullName>
    </recommendedName>
</protein>
<evidence type="ECO:0000256" key="7">
    <source>
        <dbReference type="ARBA" id="ARBA00023014"/>
    </source>
</evidence>
<dbReference type="Pfam" id="PF13183">
    <property type="entry name" value="Fer4_8"/>
    <property type="match status" value="1"/>
</dbReference>
<dbReference type="InterPro" id="IPR017900">
    <property type="entry name" value="4Fe4S_Fe_S_CS"/>
</dbReference>
<dbReference type="SUPFAM" id="SSF46548">
    <property type="entry name" value="alpha-helical ferredoxin"/>
    <property type="match status" value="1"/>
</dbReference>
<keyword evidence="4" id="KW-0677">Repeat</keyword>
<dbReference type="Pfam" id="PF02913">
    <property type="entry name" value="FAD-oxidase_C"/>
    <property type="match status" value="1"/>
</dbReference>
<dbReference type="SUPFAM" id="SSF55103">
    <property type="entry name" value="FAD-linked oxidases, C-terminal domain"/>
    <property type="match status" value="1"/>
</dbReference>
<dbReference type="InterPro" id="IPR017896">
    <property type="entry name" value="4Fe4S_Fe-S-bd"/>
</dbReference>
<accession>A0ABM8G9N6</accession>
<feature type="domain" description="4Fe-4S ferredoxin-type" evidence="8">
    <location>
        <begin position="153"/>
        <end position="184"/>
    </location>
</feature>
<evidence type="ECO:0000256" key="6">
    <source>
        <dbReference type="ARBA" id="ARBA00023004"/>
    </source>
</evidence>
<name>A0ABM8G9N6_9MICO</name>
<evidence type="ECO:0000256" key="3">
    <source>
        <dbReference type="ARBA" id="ARBA00022723"/>
    </source>
</evidence>
<evidence type="ECO:0000313" key="10">
    <source>
        <dbReference type="Proteomes" id="UP001321498"/>
    </source>
</evidence>
<evidence type="ECO:0000256" key="1">
    <source>
        <dbReference type="ARBA" id="ARBA00022485"/>
    </source>
</evidence>
<evidence type="ECO:0000256" key="5">
    <source>
        <dbReference type="ARBA" id="ARBA00022827"/>
    </source>
</evidence>
<evidence type="ECO:0000313" key="9">
    <source>
        <dbReference type="EMBL" id="BDZ44907.1"/>
    </source>
</evidence>
<evidence type="ECO:0000259" key="8">
    <source>
        <dbReference type="PROSITE" id="PS51379"/>
    </source>
</evidence>
<organism evidence="9 10">
    <name type="scientific">Naasia aerilata</name>
    <dbReference type="NCBI Taxonomy" id="1162966"/>
    <lineage>
        <taxon>Bacteria</taxon>
        <taxon>Bacillati</taxon>
        <taxon>Actinomycetota</taxon>
        <taxon>Actinomycetes</taxon>
        <taxon>Micrococcales</taxon>
        <taxon>Microbacteriaceae</taxon>
        <taxon>Naasia</taxon>
    </lineage>
</organism>
<dbReference type="PANTHER" id="PTHR32479">
    <property type="entry name" value="GLYCOLATE OXIDASE IRON-SULFUR SUBUNIT"/>
    <property type="match status" value="1"/>
</dbReference>
<gene>
    <name evidence="9" type="ORF">GCM10025866_08160</name>
</gene>
<keyword evidence="5" id="KW-0274">FAD</keyword>
<dbReference type="InterPro" id="IPR004017">
    <property type="entry name" value="Cys_rich_dom"/>
</dbReference>
<keyword evidence="3" id="KW-0479">Metal-binding</keyword>
<keyword evidence="7" id="KW-0411">Iron-sulfur</keyword>
<evidence type="ECO:0000256" key="2">
    <source>
        <dbReference type="ARBA" id="ARBA00022630"/>
    </source>
</evidence>
<dbReference type="PROSITE" id="PS51379">
    <property type="entry name" value="4FE4S_FER_2"/>
    <property type="match status" value="1"/>
</dbReference>
<dbReference type="InterPro" id="IPR004113">
    <property type="entry name" value="FAD-bd_oxidored_4_C"/>
</dbReference>
<evidence type="ECO:0000256" key="4">
    <source>
        <dbReference type="ARBA" id="ARBA00022737"/>
    </source>
</evidence>
<keyword evidence="1" id="KW-0004">4Fe-4S</keyword>
<keyword evidence="6" id="KW-0408">Iron</keyword>
<dbReference type="Proteomes" id="UP001321498">
    <property type="component" value="Chromosome"/>
</dbReference>
<dbReference type="PROSITE" id="PS00198">
    <property type="entry name" value="4FE4S_FER_1"/>
    <property type="match status" value="1"/>
</dbReference>
<dbReference type="InterPro" id="IPR016164">
    <property type="entry name" value="FAD-linked_Oxase-like_C"/>
</dbReference>
<keyword evidence="10" id="KW-1185">Reference proteome</keyword>
<dbReference type="InterPro" id="IPR016171">
    <property type="entry name" value="Vanillyl_alc_oxidase_C-sub2"/>
</dbReference>
<dbReference type="Pfam" id="PF02754">
    <property type="entry name" value="CCG"/>
    <property type="match status" value="1"/>
</dbReference>
<dbReference type="InterPro" id="IPR009051">
    <property type="entry name" value="Helical_ferredxn"/>
</dbReference>
<dbReference type="Gene3D" id="1.10.45.10">
    <property type="entry name" value="Vanillyl-alcohol Oxidase, Chain A, domain 4"/>
    <property type="match status" value="1"/>
</dbReference>
<dbReference type="PANTHER" id="PTHR32479:SF19">
    <property type="entry name" value="ANAEROBIC GLYCEROL-3-PHOSPHATE DEHYDROGENASE SUBUNIT C"/>
    <property type="match status" value="1"/>
</dbReference>
<keyword evidence="2" id="KW-0285">Flavoprotein</keyword>
<sequence length="512" mass="54439">MRFLEDAADLVVLHGGSLSGEHGDGRARSRLLERMYSPDALTAFAEVKAVFDPDGILNPGIVVAPPPLDAGLRLPQARHVPARGLALLADGGDVSRAVHRCVGVGSCRADGSATGTVMCPSYQATRDERDSTRGRARTLQEMVNGTLVRDGWRSPEVAESLDLCLSCRACSSDCPAGVDMAAYKTEMLYNRYRGRLRPRSHYAFGALPRWLRLASVAPALVNALARIGPLRRLSLRLAGADPRRGVPALPRTTFRSWWTHRPPVPAGRPRVALWADTFTDGLSPDIGRAAVEVLEDAGYEVIVPAGEVCCGLTWITTGQLDTARRKLHATMDALEPLLAEGIPVIGLEPSCTAVLRSDLRELLPGDPRSARIAAGTFTLAEFLSAPRAPHAGTWSSPALDGTAIVAQPHCHHHAVLGWSTDAALLAAAGATVTTVAGCCGLAGNFGMEQGHYDVSVAVAENALLPALRGAPTDVFLADGFSCRTQADQLAGRAGLHLAQLLARRLAEERRQS</sequence>
<dbReference type="EMBL" id="AP027731">
    <property type="protein sequence ID" value="BDZ44907.1"/>
    <property type="molecule type" value="Genomic_DNA"/>
</dbReference>
<dbReference type="Gene3D" id="1.10.1060.10">
    <property type="entry name" value="Alpha-helical ferredoxin"/>
    <property type="match status" value="1"/>
</dbReference>
<reference evidence="10" key="1">
    <citation type="journal article" date="2019" name="Int. J. Syst. Evol. Microbiol.">
        <title>The Global Catalogue of Microorganisms (GCM) 10K type strain sequencing project: providing services to taxonomists for standard genome sequencing and annotation.</title>
        <authorList>
            <consortium name="The Broad Institute Genomics Platform"/>
            <consortium name="The Broad Institute Genome Sequencing Center for Infectious Disease"/>
            <person name="Wu L."/>
            <person name="Ma J."/>
        </authorList>
    </citation>
    <scope>NUCLEOTIDE SEQUENCE [LARGE SCALE GENOMIC DNA]</scope>
    <source>
        <strain evidence="10">NBRC 108725</strain>
    </source>
</reference>